<dbReference type="EMBL" id="SMFL01000005">
    <property type="protein sequence ID" value="TDE14629.1"/>
    <property type="molecule type" value="Genomic_DNA"/>
</dbReference>
<accession>A0A4R5DKP9</accession>
<evidence type="ECO:0000313" key="3">
    <source>
        <dbReference type="Proteomes" id="UP000294850"/>
    </source>
</evidence>
<organism evidence="2 3">
    <name type="scientific">Dyadobacter psychrotolerans</name>
    <dbReference type="NCBI Taxonomy" id="2541721"/>
    <lineage>
        <taxon>Bacteria</taxon>
        <taxon>Pseudomonadati</taxon>
        <taxon>Bacteroidota</taxon>
        <taxon>Cytophagia</taxon>
        <taxon>Cytophagales</taxon>
        <taxon>Spirosomataceae</taxon>
        <taxon>Dyadobacter</taxon>
    </lineage>
</organism>
<feature type="transmembrane region" description="Helical" evidence="1">
    <location>
        <begin position="43"/>
        <end position="65"/>
    </location>
</feature>
<dbReference type="SUPFAM" id="SSF81442">
    <property type="entry name" value="Cytochrome c oxidase subunit I-like"/>
    <property type="match status" value="1"/>
</dbReference>
<gene>
    <name evidence="2" type="ORF">E0F88_15665</name>
</gene>
<name>A0A4R5DKP9_9BACT</name>
<comment type="caution">
    <text evidence="2">The sequence shown here is derived from an EMBL/GenBank/DDBJ whole genome shotgun (WGS) entry which is preliminary data.</text>
</comment>
<dbReference type="InterPro" id="IPR036927">
    <property type="entry name" value="Cyt_c_oxase-like_su1_sf"/>
</dbReference>
<proteinExistence type="predicted"/>
<sequence length="147" mass="16935">MNNFTKTAHNLFIVFIIIFLIASLAAGKRELDVNLHDTYLVFPAYLLLGLVIFIFVVFYLLYHFLHQFLWSKYLTRAHILLTISILSVFAIEKTFFGFMSIDSYAPYGGFQKYHQQLMIIQAGLVLLIVAQALFIINLAVGIVVRRK</sequence>
<dbReference type="Gene3D" id="1.20.210.10">
    <property type="entry name" value="Cytochrome c oxidase-like, subunit I domain"/>
    <property type="match status" value="1"/>
</dbReference>
<keyword evidence="3" id="KW-1185">Reference proteome</keyword>
<dbReference type="Proteomes" id="UP000294850">
    <property type="component" value="Unassembled WGS sequence"/>
</dbReference>
<keyword evidence="1" id="KW-0472">Membrane</keyword>
<feature type="transmembrane region" description="Helical" evidence="1">
    <location>
        <begin position="77"/>
        <end position="99"/>
    </location>
</feature>
<protein>
    <submittedName>
        <fullName evidence="2">Uncharacterized protein</fullName>
    </submittedName>
</protein>
<evidence type="ECO:0000313" key="2">
    <source>
        <dbReference type="EMBL" id="TDE14629.1"/>
    </source>
</evidence>
<keyword evidence="1" id="KW-0812">Transmembrane</keyword>
<reference evidence="2 3" key="1">
    <citation type="submission" date="2019-03" db="EMBL/GenBank/DDBJ databases">
        <title>Dyadobacter AR-3-6 sp. nov., isolated from arctic soil.</title>
        <authorList>
            <person name="Chaudhary D.K."/>
        </authorList>
    </citation>
    <scope>NUCLEOTIDE SEQUENCE [LARGE SCALE GENOMIC DNA]</scope>
    <source>
        <strain evidence="2 3">AR-3-6</strain>
    </source>
</reference>
<dbReference type="AlphaFoldDB" id="A0A4R5DKP9"/>
<keyword evidence="1" id="KW-1133">Transmembrane helix</keyword>
<feature type="transmembrane region" description="Helical" evidence="1">
    <location>
        <begin position="119"/>
        <end position="144"/>
    </location>
</feature>
<dbReference type="RefSeq" id="WP_131959213.1">
    <property type="nucleotide sequence ID" value="NZ_SMFL01000005.1"/>
</dbReference>
<evidence type="ECO:0000256" key="1">
    <source>
        <dbReference type="SAM" id="Phobius"/>
    </source>
</evidence>